<evidence type="ECO:0000256" key="7">
    <source>
        <dbReference type="ARBA" id="ARBA00048366"/>
    </source>
</evidence>
<comment type="subcellular location">
    <subcellularLocation>
        <location evidence="1">Cytoplasm</location>
    </subcellularLocation>
</comment>
<feature type="transmembrane region" description="Helical" evidence="8">
    <location>
        <begin position="18"/>
        <end position="37"/>
    </location>
</feature>
<dbReference type="PANTHER" id="PTHR17490:SF14">
    <property type="entry name" value="THREONYLCARBAMOYL-AMP SYNTHASE"/>
    <property type="match status" value="1"/>
</dbReference>
<evidence type="ECO:0000256" key="1">
    <source>
        <dbReference type="ARBA" id="ARBA00004496"/>
    </source>
</evidence>
<comment type="catalytic activity">
    <reaction evidence="7">
        <text>L-threonine + hydrogencarbonate + ATP = L-threonylcarbamoyladenylate + diphosphate + H2O</text>
        <dbReference type="Rhea" id="RHEA:36407"/>
        <dbReference type="ChEBI" id="CHEBI:15377"/>
        <dbReference type="ChEBI" id="CHEBI:17544"/>
        <dbReference type="ChEBI" id="CHEBI:30616"/>
        <dbReference type="ChEBI" id="CHEBI:33019"/>
        <dbReference type="ChEBI" id="CHEBI:57926"/>
        <dbReference type="ChEBI" id="CHEBI:73682"/>
        <dbReference type="EC" id="2.7.7.87"/>
    </reaction>
</comment>
<name>A0A9J7L821_BRAFL</name>
<evidence type="ECO:0000256" key="3">
    <source>
        <dbReference type="ARBA" id="ARBA00012584"/>
    </source>
</evidence>
<keyword evidence="8" id="KW-1133">Transmembrane helix</keyword>
<sequence>MGWEEKEFAAVFYSEPGVLGFLANVLSAFLAAVGNMIEPAEQPVVGTVITGVHLIVIGGFVQLVAGLLSFRKYDHLAATAFVTFAALWSSMGVLRILGATSFAASSATVVNATDAPVVNATDATVVNATAATVINDATLPGLVSYACVAVVLSVTSATTNYVMPPVALTAAILLSFETVGLYHIWGKKVAFALEVVLVLIALYGATALLLKGVFQRWVIPGFGNAPFNVLLFGTKAGTSKSKSKEEEKKKNTKYAEPMGLGYLSNVPVAAIFAFHYLGFTESFPAATPWVGLALVSLIIASYYSFLRNDAFHCIMFGTQATFWLCQAAGLVAYSLTGEHDLRSPLLGTWAFLPTFALLVLVSLTKDKVTLVNNFVFALLSVAWFSVIPLAGAKYAVGGLCTALSVLSLYSSFANLINSVAEKPIMWVGSKFVAMTTLREGFQRFRCCRPAREISTDKDADGMCREDSADTLAFLSNAVAAWAALSGNVVHSAAVHMAWIVGAGILVQLLSALLSLKVKKTAKPAGMVYIASALMWGVWTLVRHSGYIFQNTSLGHHQDSLLVGVIVLMVINLGSMVSSCFVSKIWLVTTVLMEVVQVCLLLFTLDKLPSHLAEAFLGLLGVVCLYGAGTALLAAVLGVDVLPGRGPIWQVNTDTEEESSSGQLTIPTPSSKKTSGLRTIADLLDAGGVCGIPTDTVYALAASCKHPEAIKRIYHIKSRPAEKPICVCISHLGQLEAAQPGFSPLLWDFMRRCYPGGISCVVPKGDWLANLGLGDAVSYIGTSDSICIRVPDSTATAHLVSMTGPLGITSANPSGEPDSTHHDMVLSSLGDKIDGMLCDGPSNELVASTVVNCMKIDEVGISFFRVGCTPQERVEQLFAQAKEAVGQNAQLEASINSI</sequence>
<organism evidence="10 12">
    <name type="scientific">Branchiostoma floridae</name>
    <name type="common">Florida lancelet</name>
    <name type="synonym">Amphioxus</name>
    <dbReference type="NCBI Taxonomy" id="7739"/>
    <lineage>
        <taxon>Eukaryota</taxon>
        <taxon>Metazoa</taxon>
        <taxon>Chordata</taxon>
        <taxon>Cephalochordata</taxon>
        <taxon>Leptocardii</taxon>
        <taxon>Amphioxiformes</taxon>
        <taxon>Branchiostomatidae</taxon>
        <taxon>Branchiostoma</taxon>
    </lineage>
</organism>
<dbReference type="GO" id="GO:0000049">
    <property type="term" value="F:tRNA binding"/>
    <property type="evidence" value="ECO:0000318"/>
    <property type="project" value="GO_Central"/>
</dbReference>
<feature type="transmembrane region" description="Helical" evidence="8">
    <location>
        <begin position="495"/>
        <end position="515"/>
    </location>
</feature>
<dbReference type="GO" id="GO:0003725">
    <property type="term" value="F:double-stranded RNA binding"/>
    <property type="evidence" value="ECO:0007669"/>
    <property type="project" value="InterPro"/>
</dbReference>
<feature type="transmembrane region" description="Helical" evidence="8">
    <location>
        <begin position="191"/>
        <end position="210"/>
    </location>
</feature>
<dbReference type="PANTHER" id="PTHR17490">
    <property type="entry name" value="SUA5"/>
    <property type="match status" value="1"/>
</dbReference>
<dbReference type="AlphaFoldDB" id="A0A9J7L821"/>
<evidence type="ECO:0000313" key="12">
    <source>
        <dbReference type="RefSeq" id="XP_035677787.1"/>
    </source>
</evidence>
<dbReference type="PROSITE" id="PS51163">
    <property type="entry name" value="YRDC"/>
    <property type="match status" value="1"/>
</dbReference>
<gene>
    <name evidence="11 12" type="primary">LOC118416701</name>
</gene>
<reference evidence="10" key="1">
    <citation type="journal article" date="2020" name="Nat. Ecol. Evol.">
        <title>Deeply conserved synteny resolves early events in vertebrate evolution.</title>
        <authorList>
            <person name="Simakov O."/>
            <person name="Marletaz F."/>
            <person name="Yue J.X."/>
            <person name="O'Connell B."/>
            <person name="Jenkins J."/>
            <person name="Brandt A."/>
            <person name="Calef R."/>
            <person name="Tung C.H."/>
            <person name="Huang T.K."/>
            <person name="Schmutz J."/>
            <person name="Satoh N."/>
            <person name="Yu J.K."/>
            <person name="Putnam N.H."/>
            <person name="Green R.E."/>
            <person name="Rokhsar D.S."/>
        </authorList>
    </citation>
    <scope>NUCLEOTIDE SEQUENCE [LARGE SCALE GENOMIC DNA]</scope>
    <source>
        <strain evidence="10">S238N-H82</strain>
    </source>
</reference>
<dbReference type="RefSeq" id="XP_035677787.1">
    <property type="nucleotide sequence ID" value="XM_035821894.1"/>
</dbReference>
<keyword evidence="6" id="KW-0808">Transferase</keyword>
<feature type="transmembrane region" description="Helical" evidence="8">
    <location>
        <begin position="614"/>
        <end position="638"/>
    </location>
</feature>
<dbReference type="EC" id="2.7.7.87" evidence="3"/>
<feature type="transmembrane region" description="Helical" evidence="8">
    <location>
        <begin position="289"/>
        <end position="306"/>
    </location>
</feature>
<dbReference type="InterPro" id="IPR017945">
    <property type="entry name" value="DHBP_synth_RibB-like_a/b_dom"/>
</dbReference>
<dbReference type="OMA" id="PHAIESI"/>
<feature type="transmembrane region" description="Helical" evidence="8">
    <location>
        <begin position="584"/>
        <end position="602"/>
    </location>
</feature>
<evidence type="ECO:0000256" key="2">
    <source>
        <dbReference type="ARBA" id="ARBA00007663"/>
    </source>
</evidence>
<dbReference type="GO" id="GO:0061710">
    <property type="term" value="F:L-threonylcarbamoyladenylate synthase"/>
    <property type="evidence" value="ECO:0007669"/>
    <property type="project" value="UniProtKB-EC"/>
</dbReference>
<feature type="transmembrane region" description="Helical" evidence="8">
    <location>
        <begin position="44"/>
        <end position="70"/>
    </location>
</feature>
<dbReference type="GeneID" id="118416701"/>
<evidence type="ECO:0000259" key="9">
    <source>
        <dbReference type="PROSITE" id="PS51163"/>
    </source>
</evidence>
<keyword evidence="5" id="KW-0963">Cytoplasm</keyword>
<evidence type="ECO:0000256" key="6">
    <source>
        <dbReference type="ARBA" id="ARBA00022679"/>
    </source>
</evidence>
<evidence type="ECO:0000313" key="10">
    <source>
        <dbReference type="Proteomes" id="UP000001554"/>
    </source>
</evidence>
<feature type="domain" description="YrdC-like" evidence="9">
    <location>
        <begin position="673"/>
        <end position="868"/>
    </location>
</feature>
<dbReference type="SUPFAM" id="SSF55821">
    <property type="entry name" value="YrdC/RibB"/>
    <property type="match status" value="1"/>
</dbReference>
<evidence type="ECO:0000256" key="5">
    <source>
        <dbReference type="ARBA" id="ARBA00022490"/>
    </source>
</evidence>
<dbReference type="OrthoDB" id="3648309at2759"/>
<feature type="transmembrane region" description="Helical" evidence="8">
    <location>
        <begin position="560"/>
        <end position="577"/>
    </location>
</feature>
<accession>A0A9J7L821</accession>
<dbReference type="Proteomes" id="UP000001554">
    <property type="component" value="Chromosome 5"/>
</dbReference>
<feature type="transmembrane region" description="Helical" evidence="8">
    <location>
        <begin position="396"/>
        <end position="416"/>
    </location>
</feature>
<feature type="transmembrane region" description="Helical" evidence="8">
    <location>
        <begin position="76"/>
        <end position="97"/>
    </location>
</feature>
<feature type="transmembrane region" description="Helical" evidence="8">
    <location>
        <begin position="345"/>
        <end position="363"/>
    </location>
</feature>
<evidence type="ECO:0000313" key="11">
    <source>
        <dbReference type="RefSeq" id="XP_035677785.1"/>
    </source>
</evidence>
<feature type="transmembrane region" description="Helical" evidence="8">
    <location>
        <begin position="259"/>
        <end position="277"/>
    </location>
</feature>
<reference evidence="11 12" key="2">
    <citation type="submission" date="2025-04" db="UniProtKB">
        <authorList>
            <consortium name="RefSeq"/>
        </authorList>
    </citation>
    <scope>IDENTIFICATION</scope>
    <source>
        <strain evidence="11 12">S238N-H82</strain>
        <tissue evidence="11 12">Testes</tissue>
    </source>
</reference>
<keyword evidence="8" id="KW-0812">Transmembrane</keyword>
<feature type="transmembrane region" description="Helical" evidence="8">
    <location>
        <begin position="313"/>
        <end position="333"/>
    </location>
</feature>
<feature type="transmembrane region" description="Helical" evidence="8">
    <location>
        <begin position="370"/>
        <end position="390"/>
    </location>
</feature>
<feature type="transmembrane region" description="Helical" evidence="8">
    <location>
        <begin position="166"/>
        <end position="185"/>
    </location>
</feature>
<evidence type="ECO:0000256" key="4">
    <source>
        <dbReference type="ARBA" id="ARBA00015492"/>
    </source>
</evidence>
<dbReference type="InterPro" id="IPR050156">
    <property type="entry name" value="TC-AMP_synthase_SUA5"/>
</dbReference>
<dbReference type="RefSeq" id="XP_035677785.1">
    <property type="nucleotide sequence ID" value="XM_035821892.1"/>
</dbReference>
<dbReference type="Gene3D" id="3.90.870.10">
    <property type="entry name" value="DHBP synthase"/>
    <property type="match status" value="1"/>
</dbReference>
<dbReference type="GO" id="GO:0016779">
    <property type="term" value="F:nucleotidyltransferase activity"/>
    <property type="evidence" value="ECO:0000318"/>
    <property type="project" value="GO_Central"/>
</dbReference>
<dbReference type="GO" id="GO:0006450">
    <property type="term" value="P:regulation of translational fidelity"/>
    <property type="evidence" value="ECO:0000318"/>
    <property type="project" value="GO_Central"/>
</dbReference>
<feature type="transmembrane region" description="Helical" evidence="8">
    <location>
        <begin position="527"/>
        <end position="548"/>
    </location>
</feature>
<proteinExistence type="inferred from homology"/>
<evidence type="ECO:0000256" key="8">
    <source>
        <dbReference type="SAM" id="Phobius"/>
    </source>
</evidence>
<protein>
    <recommendedName>
        <fullName evidence="4">Threonylcarbamoyl-AMP synthase</fullName>
        <ecNumber evidence="3">2.7.7.87</ecNumber>
    </recommendedName>
</protein>
<dbReference type="InterPro" id="IPR006070">
    <property type="entry name" value="Sua5-like_dom"/>
</dbReference>
<dbReference type="Pfam" id="PF01300">
    <property type="entry name" value="Sua5_yciO_yrdC"/>
    <property type="match status" value="1"/>
</dbReference>
<dbReference type="KEGG" id="bfo:118416701"/>
<keyword evidence="8" id="KW-0472">Membrane</keyword>
<dbReference type="FunFam" id="3.90.870.10:FF:000010">
    <property type="entry name" value="Si:ch211-153b23.4"/>
    <property type="match status" value="1"/>
</dbReference>
<comment type="similarity">
    <text evidence="2">Belongs to the SUA5 family.</text>
</comment>
<keyword evidence="10" id="KW-1185">Reference proteome</keyword>
<dbReference type="GO" id="GO:0005737">
    <property type="term" value="C:cytoplasm"/>
    <property type="evidence" value="ECO:0000318"/>
    <property type="project" value="GO_Central"/>
</dbReference>